<dbReference type="GO" id="GO:0008764">
    <property type="term" value="F:UDP-N-acetylmuramoylalanine-D-glutamate ligase activity"/>
    <property type="evidence" value="ECO:0007669"/>
    <property type="project" value="UniProtKB-UniRule"/>
</dbReference>
<dbReference type="Pfam" id="PF02875">
    <property type="entry name" value="Mur_ligase_C"/>
    <property type="match status" value="1"/>
</dbReference>
<keyword evidence="7 8" id="KW-0132">Cell division</keyword>
<keyword evidence="7 8" id="KW-0573">Peptidoglycan synthesis</keyword>
<reference evidence="11" key="1">
    <citation type="journal article" name="DNA Res.">
        <title>The physiological potential of anammox bacteria as revealed by their core genome structure.</title>
        <authorList>
            <person name="Okubo T."/>
            <person name="Toyoda A."/>
            <person name="Fukuhara K."/>
            <person name="Uchiyama I."/>
            <person name="Harigaya Y."/>
            <person name="Kuroiwa M."/>
            <person name="Suzuki T."/>
            <person name="Murakami Y."/>
            <person name="Suwa Y."/>
            <person name="Takami H."/>
        </authorList>
    </citation>
    <scope>NUCLEOTIDE SEQUENCE</scope>
    <source>
        <strain evidence="11">317325-2</strain>
    </source>
</reference>
<dbReference type="HAMAP" id="MF_00639">
    <property type="entry name" value="MurD"/>
    <property type="match status" value="1"/>
</dbReference>
<organism evidence="11 12">
    <name type="scientific">Candidatus Nitrosymbiomonas proteolyticus</name>
    <dbReference type="NCBI Taxonomy" id="2608984"/>
    <lineage>
        <taxon>Bacteria</taxon>
        <taxon>Bacillati</taxon>
        <taxon>Armatimonadota</taxon>
        <taxon>Armatimonadota incertae sedis</taxon>
        <taxon>Candidatus Nitrosymbiomonas</taxon>
    </lineage>
</organism>
<dbReference type="Gene3D" id="3.40.1190.10">
    <property type="entry name" value="Mur-like, catalytic domain"/>
    <property type="match status" value="1"/>
</dbReference>
<evidence type="ECO:0000259" key="9">
    <source>
        <dbReference type="Pfam" id="PF02875"/>
    </source>
</evidence>
<dbReference type="InterPro" id="IPR004101">
    <property type="entry name" value="Mur_ligase_C"/>
</dbReference>
<dbReference type="InterPro" id="IPR036565">
    <property type="entry name" value="Mur-like_cat_sf"/>
</dbReference>
<dbReference type="UniPathway" id="UPA00219"/>
<dbReference type="SUPFAM" id="SSF53623">
    <property type="entry name" value="MurD-like peptide ligases, catalytic domain"/>
    <property type="match status" value="1"/>
</dbReference>
<dbReference type="InterPro" id="IPR005762">
    <property type="entry name" value="MurD"/>
</dbReference>
<feature type="domain" description="Mur ligase C-terminal" evidence="9">
    <location>
        <begin position="286"/>
        <end position="395"/>
    </location>
</feature>
<comment type="function">
    <text evidence="7 8">Cell wall formation. Catalyzes the addition of glutamate to the nucleotide precursor UDP-N-acetylmuramoyl-L-alanine (UMA).</text>
</comment>
<gene>
    <name evidence="7" type="primary">murD</name>
    <name evidence="11" type="ORF">NPRO_22990</name>
</gene>
<comment type="subcellular location">
    <subcellularLocation>
        <location evidence="1 7 8">Cytoplasm</location>
    </subcellularLocation>
</comment>
<dbReference type="KEGG" id="npy:NPRO_22990"/>
<comment type="pathway">
    <text evidence="2 7 8">Cell wall biogenesis; peptidoglycan biosynthesis.</text>
</comment>
<dbReference type="NCBIfam" id="TIGR01087">
    <property type="entry name" value="murD"/>
    <property type="match status" value="1"/>
</dbReference>
<comment type="catalytic activity">
    <reaction evidence="7 8">
        <text>UDP-N-acetyl-alpha-D-muramoyl-L-alanine + D-glutamate + ATP = UDP-N-acetyl-alpha-D-muramoyl-L-alanyl-D-glutamate + ADP + phosphate + H(+)</text>
        <dbReference type="Rhea" id="RHEA:16429"/>
        <dbReference type="ChEBI" id="CHEBI:15378"/>
        <dbReference type="ChEBI" id="CHEBI:29986"/>
        <dbReference type="ChEBI" id="CHEBI:30616"/>
        <dbReference type="ChEBI" id="CHEBI:43474"/>
        <dbReference type="ChEBI" id="CHEBI:83898"/>
        <dbReference type="ChEBI" id="CHEBI:83900"/>
        <dbReference type="ChEBI" id="CHEBI:456216"/>
        <dbReference type="EC" id="6.3.2.9"/>
    </reaction>
</comment>
<keyword evidence="7 8" id="KW-0131">Cell cycle</keyword>
<protein>
    <recommendedName>
        <fullName evidence="7 8">UDP-N-acetylmuramoylalanine--D-glutamate ligase</fullName>
        <ecNumber evidence="7 8">6.3.2.9</ecNumber>
    </recommendedName>
    <alternativeName>
        <fullName evidence="7">D-glutamic acid-adding enzyme</fullName>
    </alternativeName>
    <alternativeName>
        <fullName evidence="7">UDP-N-acetylmuramoyl-L-alanyl-D-glutamate synthetase</fullName>
    </alternativeName>
</protein>
<comment type="similarity">
    <text evidence="7">Belongs to the MurCDEF family.</text>
</comment>
<dbReference type="InterPro" id="IPR013221">
    <property type="entry name" value="Mur_ligase_cen"/>
</dbReference>
<dbReference type="SUPFAM" id="SSF53244">
    <property type="entry name" value="MurD-like peptide ligases, peptide-binding domain"/>
    <property type="match status" value="1"/>
</dbReference>
<keyword evidence="7 8" id="KW-0133">Cell shape</keyword>
<evidence type="ECO:0000256" key="8">
    <source>
        <dbReference type="RuleBase" id="RU003664"/>
    </source>
</evidence>
<dbReference type="AlphaFoldDB" id="A0A809SFC5"/>
<evidence type="ECO:0000313" key="12">
    <source>
        <dbReference type="Proteomes" id="UP000662873"/>
    </source>
</evidence>
<dbReference type="GO" id="GO:0051301">
    <property type="term" value="P:cell division"/>
    <property type="evidence" value="ECO:0007669"/>
    <property type="project" value="UniProtKB-KW"/>
</dbReference>
<dbReference type="GO" id="GO:0005737">
    <property type="term" value="C:cytoplasm"/>
    <property type="evidence" value="ECO:0007669"/>
    <property type="project" value="UniProtKB-SubCell"/>
</dbReference>
<keyword evidence="4 7" id="KW-0436">Ligase</keyword>
<sequence length="422" mass="45887">MVLVDESEPKASHRAQVDELASLGAEVRTTWTGAFADEGVHRIVVSPGVPQDHPKLLVAARAGIEVLGEIEFAYEISKAPIVAVTGTNGKSTTTVMAYLCLRAAGVDAVLCGNVYGTGYPEVPLSEAAANAVNGEVLVAEVSSFQLEWVSRFRPIAATITNISCDHLVRYRDFEEYAEVKHRVYKRMGPEDGYVFASEDPNVQPGPECRARRVSFGGPADSASISEGALVLPGIEVPRSQLPFDQPYNLQNALSALLLGLAVIERTGRGEPARLAEGLREFRGLRHRMEFLGERDGVLVVNNSMSTNPAAVVASSSALDRPQHLLLGGRDKNLEFSPLRDYLSSGRHSVYLFGENKDTLLRELDVPSRVHSTLKEAFGEAAQRAKPGEAIVLAPSMASTDQFEDFRERGEVFRALALEWLES</sequence>
<dbReference type="EMBL" id="AP021858">
    <property type="protein sequence ID" value="BBO24704.1"/>
    <property type="molecule type" value="Genomic_DNA"/>
</dbReference>
<dbReference type="GO" id="GO:0009252">
    <property type="term" value="P:peptidoglycan biosynthetic process"/>
    <property type="evidence" value="ECO:0007669"/>
    <property type="project" value="UniProtKB-UniRule"/>
</dbReference>
<keyword evidence="6 7" id="KW-0067">ATP-binding</keyword>
<evidence type="ECO:0000256" key="6">
    <source>
        <dbReference type="ARBA" id="ARBA00022840"/>
    </source>
</evidence>
<evidence type="ECO:0000259" key="10">
    <source>
        <dbReference type="Pfam" id="PF08245"/>
    </source>
</evidence>
<feature type="binding site" evidence="7">
    <location>
        <begin position="86"/>
        <end position="92"/>
    </location>
    <ligand>
        <name>ATP</name>
        <dbReference type="ChEBI" id="CHEBI:30616"/>
    </ligand>
</feature>
<evidence type="ECO:0000256" key="1">
    <source>
        <dbReference type="ARBA" id="ARBA00004496"/>
    </source>
</evidence>
<keyword evidence="3 7" id="KW-0963">Cytoplasm</keyword>
<evidence type="ECO:0000256" key="2">
    <source>
        <dbReference type="ARBA" id="ARBA00004752"/>
    </source>
</evidence>
<dbReference type="Pfam" id="PF08245">
    <property type="entry name" value="Mur_ligase_M"/>
    <property type="match status" value="1"/>
</dbReference>
<evidence type="ECO:0000313" key="11">
    <source>
        <dbReference type="EMBL" id="BBO24704.1"/>
    </source>
</evidence>
<keyword evidence="5 7" id="KW-0547">Nucleotide-binding</keyword>
<accession>A0A809SFC5</accession>
<dbReference type="PANTHER" id="PTHR43692">
    <property type="entry name" value="UDP-N-ACETYLMURAMOYLALANINE--D-GLUTAMATE LIGASE"/>
    <property type="match status" value="1"/>
</dbReference>
<dbReference type="EC" id="6.3.2.9" evidence="7 8"/>
<dbReference type="Proteomes" id="UP000662873">
    <property type="component" value="Chromosome"/>
</dbReference>
<dbReference type="GO" id="GO:0071555">
    <property type="term" value="P:cell wall organization"/>
    <property type="evidence" value="ECO:0007669"/>
    <property type="project" value="UniProtKB-KW"/>
</dbReference>
<dbReference type="PANTHER" id="PTHR43692:SF1">
    <property type="entry name" value="UDP-N-ACETYLMURAMOYLALANINE--D-GLUTAMATE LIGASE"/>
    <property type="match status" value="1"/>
</dbReference>
<proteinExistence type="inferred from homology"/>
<evidence type="ECO:0000256" key="5">
    <source>
        <dbReference type="ARBA" id="ARBA00022741"/>
    </source>
</evidence>
<keyword evidence="7 8" id="KW-0961">Cell wall biogenesis/degradation</keyword>
<dbReference type="GO" id="GO:0005524">
    <property type="term" value="F:ATP binding"/>
    <property type="evidence" value="ECO:0007669"/>
    <property type="project" value="UniProtKB-UniRule"/>
</dbReference>
<name>A0A809SFC5_9BACT</name>
<dbReference type="InterPro" id="IPR036615">
    <property type="entry name" value="Mur_ligase_C_dom_sf"/>
</dbReference>
<evidence type="ECO:0000256" key="3">
    <source>
        <dbReference type="ARBA" id="ARBA00022490"/>
    </source>
</evidence>
<feature type="domain" description="Mur ligase central" evidence="10">
    <location>
        <begin position="84"/>
        <end position="257"/>
    </location>
</feature>
<dbReference type="GO" id="GO:0008360">
    <property type="term" value="P:regulation of cell shape"/>
    <property type="evidence" value="ECO:0007669"/>
    <property type="project" value="UniProtKB-KW"/>
</dbReference>
<evidence type="ECO:0000256" key="7">
    <source>
        <dbReference type="HAMAP-Rule" id="MF_00639"/>
    </source>
</evidence>
<evidence type="ECO:0000256" key="4">
    <source>
        <dbReference type="ARBA" id="ARBA00022598"/>
    </source>
</evidence>
<dbReference type="Gene3D" id="3.90.190.20">
    <property type="entry name" value="Mur ligase, C-terminal domain"/>
    <property type="match status" value="1"/>
</dbReference>